<feature type="transmembrane region" description="Helical" evidence="5">
    <location>
        <begin position="394"/>
        <end position="415"/>
    </location>
</feature>
<feature type="transmembrane region" description="Helical" evidence="5">
    <location>
        <begin position="302"/>
        <end position="319"/>
    </location>
</feature>
<sequence>MDPNEESQPLLPHGTVRILDEFDDNGIILLPQPSSSPDDPLNWSKPRKVLSATIVLFITALTAASSNSFSAAGTELVDDYGLSWDQINVAAGVLFLAIGWGTLLLSSAPWLYGRRVSYLVCVIASIIGNAWFARVDSAGYAIGSQLFVGFSQSVAEATAQLSLSDTTFQHQRGLVLGLYVLATSVGTFLGPLVSGYIADSDLGWTWIAWFFTIVSGATLVVTYFGFEETAFERPAMSNTSSMTEPMRGSVSNSGGPSQLAISDETIQHSTKSYWQRIALITPASNLVGSGFKQYMVRMWNNLKIIWLPAVAYAGIQWGFQDAWLSFYLTAEEDNWTSAPYNYGDAASGLMNLPTLIGSVVGCVYGGAMSDWFVKKIALRNNGIYEAEDRLWMMLLPAIISPVGLIIFGVATYRVWPWQAAYVALGFIGFGWGCAGDLSMAFAMDAYPEIVLEGMVGVSVINNTLACIFTFVCSKWMGENSIAEVFITIGIVSFFIMFPLTLLMIKYGKRLRIWSAPTYERFLTIRDHS</sequence>
<comment type="caution">
    <text evidence="7">The sequence shown here is derived from an EMBL/GenBank/DDBJ whole genome shotgun (WGS) entry which is preliminary data.</text>
</comment>
<comment type="subcellular location">
    <subcellularLocation>
        <location evidence="1">Membrane</location>
        <topology evidence="1">Multi-pass membrane protein</topology>
    </subcellularLocation>
</comment>
<dbReference type="Pfam" id="PF07690">
    <property type="entry name" value="MFS_1"/>
    <property type="match status" value="1"/>
</dbReference>
<feature type="transmembrane region" description="Helical" evidence="5">
    <location>
        <begin position="204"/>
        <end position="226"/>
    </location>
</feature>
<feature type="transmembrane region" description="Helical" evidence="5">
    <location>
        <begin position="454"/>
        <end position="476"/>
    </location>
</feature>
<dbReference type="GO" id="GO:0005886">
    <property type="term" value="C:plasma membrane"/>
    <property type="evidence" value="ECO:0007669"/>
    <property type="project" value="TreeGrafter"/>
</dbReference>
<feature type="domain" description="Major facilitator superfamily (MFS) profile" evidence="6">
    <location>
        <begin position="48"/>
        <end position="507"/>
    </location>
</feature>
<dbReference type="InterPro" id="IPR011701">
    <property type="entry name" value="MFS"/>
</dbReference>
<organism evidence="7 8">
    <name type="scientific">Myriangium duriaei CBS 260.36</name>
    <dbReference type="NCBI Taxonomy" id="1168546"/>
    <lineage>
        <taxon>Eukaryota</taxon>
        <taxon>Fungi</taxon>
        <taxon>Dikarya</taxon>
        <taxon>Ascomycota</taxon>
        <taxon>Pezizomycotina</taxon>
        <taxon>Dothideomycetes</taxon>
        <taxon>Dothideomycetidae</taxon>
        <taxon>Myriangiales</taxon>
        <taxon>Myriangiaceae</taxon>
        <taxon>Myriangium</taxon>
    </lineage>
</organism>
<dbReference type="Gene3D" id="1.20.1250.20">
    <property type="entry name" value="MFS general substrate transporter like domains"/>
    <property type="match status" value="1"/>
</dbReference>
<feature type="transmembrane region" description="Helical" evidence="5">
    <location>
        <begin position="352"/>
        <end position="373"/>
    </location>
</feature>
<dbReference type="PANTHER" id="PTHR23502">
    <property type="entry name" value="MAJOR FACILITATOR SUPERFAMILY"/>
    <property type="match status" value="1"/>
</dbReference>
<proteinExistence type="predicted"/>
<evidence type="ECO:0000313" key="8">
    <source>
        <dbReference type="Proteomes" id="UP000799439"/>
    </source>
</evidence>
<evidence type="ECO:0000256" key="4">
    <source>
        <dbReference type="ARBA" id="ARBA00023136"/>
    </source>
</evidence>
<dbReference type="EMBL" id="ML996081">
    <property type="protein sequence ID" value="KAF2157018.1"/>
    <property type="molecule type" value="Genomic_DNA"/>
</dbReference>
<dbReference type="Proteomes" id="UP000799439">
    <property type="component" value="Unassembled WGS sequence"/>
</dbReference>
<dbReference type="PANTHER" id="PTHR23502:SF34">
    <property type="entry name" value="PROTEIN HOL1"/>
    <property type="match status" value="1"/>
</dbReference>
<dbReference type="GO" id="GO:0022857">
    <property type="term" value="F:transmembrane transporter activity"/>
    <property type="evidence" value="ECO:0007669"/>
    <property type="project" value="InterPro"/>
</dbReference>
<evidence type="ECO:0000313" key="7">
    <source>
        <dbReference type="EMBL" id="KAF2157018.1"/>
    </source>
</evidence>
<evidence type="ECO:0000256" key="5">
    <source>
        <dbReference type="SAM" id="Phobius"/>
    </source>
</evidence>
<dbReference type="GO" id="GO:0000324">
    <property type="term" value="C:fungal-type vacuole"/>
    <property type="evidence" value="ECO:0007669"/>
    <property type="project" value="TreeGrafter"/>
</dbReference>
<dbReference type="InterPro" id="IPR036259">
    <property type="entry name" value="MFS_trans_sf"/>
</dbReference>
<evidence type="ECO:0000256" key="1">
    <source>
        <dbReference type="ARBA" id="ARBA00004141"/>
    </source>
</evidence>
<keyword evidence="4 5" id="KW-0472">Membrane</keyword>
<keyword evidence="8" id="KW-1185">Reference proteome</keyword>
<feature type="transmembrane region" description="Helical" evidence="5">
    <location>
        <begin position="482"/>
        <end position="504"/>
    </location>
</feature>
<dbReference type="SUPFAM" id="SSF103473">
    <property type="entry name" value="MFS general substrate transporter"/>
    <property type="match status" value="1"/>
</dbReference>
<gene>
    <name evidence="7" type="ORF">K461DRAFT_219498</name>
</gene>
<keyword evidence="3 5" id="KW-1133">Transmembrane helix</keyword>
<evidence type="ECO:0000259" key="6">
    <source>
        <dbReference type="PROSITE" id="PS50850"/>
    </source>
</evidence>
<feature type="transmembrane region" description="Helical" evidence="5">
    <location>
        <begin position="49"/>
        <end position="66"/>
    </location>
</feature>
<feature type="transmembrane region" description="Helical" evidence="5">
    <location>
        <begin position="176"/>
        <end position="198"/>
    </location>
</feature>
<evidence type="ECO:0000256" key="2">
    <source>
        <dbReference type="ARBA" id="ARBA00022692"/>
    </source>
</evidence>
<evidence type="ECO:0000256" key="3">
    <source>
        <dbReference type="ARBA" id="ARBA00022989"/>
    </source>
</evidence>
<dbReference type="FunFam" id="1.20.1250.20:FF:000224">
    <property type="entry name" value="MFS transporter, putative"/>
    <property type="match status" value="1"/>
</dbReference>
<dbReference type="InterPro" id="IPR020846">
    <property type="entry name" value="MFS_dom"/>
</dbReference>
<protein>
    <submittedName>
        <fullName evidence="7">MFS general substrate transporter</fullName>
    </submittedName>
</protein>
<name>A0A9P4ML73_9PEZI</name>
<keyword evidence="2 5" id="KW-0812">Transmembrane</keyword>
<reference evidence="7" key="1">
    <citation type="journal article" date="2020" name="Stud. Mycol.">
        <title>101 Dothideomycetes genomes: a test case for predicting lifestyles and emergence of pathogens.</title>
        <authorList>
            <person name="Haridas S."/>
            <person name="Albert R."/>
            <person name="Binder M."/>
            <person name="Bloem J."/>
            <person name="Labutti K."/>
            <person name="Salamov A."/>
            <person name="Andreopoulos B."/>
            <person name="Baker S."/>
            <person name="Barry K."/>
            <person name="Bills G."/>
            <person name="Bluhm B."/>
            <person name="Cannon C."/>
            <person name="Castanera R."/>
            <person name="Culley D."/>
            <person name="Daum C."/>
            <person name="Ezra D."/>
            <person name="Gonzalez J."/>
            <person name="Henrissat B."/>
            <person name="Kuo A."/>
            <person name="Liang C."/>
            <person name="Lipzen A."/>
            <person name="Lutzoni F."/>
            <person name="Magnuson J."/>
            <person name="Mondo S."/>
            <person name="Nolan M."/>
            <person name="Ohm R."/>
            <person name="Pangilinan J."/>
            <person name="Park H.-J."/>
            <person name="Ramirez L."/>
            <person name="Alfaro M."/>
            <person name="Sun H."/>
            <person name="Tritt A."/>
            <person name="Yoshinaga Y."/>
            <person name="Zwiers L.-H."/>
            <person name="Turgeon B."/>
            <person name="Goodwin S."/>
            <person name="Spatafora J."/>
            <person name="Crous P."/>
            <person name="Grigoriev I."/>
        </authorList>
    </citation>
    <scope>NUCLEOTIDE SEQUENCE</scope>
    <source>
        <strain evidence="7">CBS 260.36</strain>
    </source>
</reference>
<accession>A0A9P4ML73</accession>
<feature type="transmembrane region" description="Helical" evidence="5">
    <location>
        <begin position="421"/>
        <end position="442"/>
    </location>
</feature>
<dbReference type="AlphaFoldDB" id="A0A9P4ML73"/>
<dbReference type="PROSITE" id="PS50850">
    <property type="entry name" value="MFS"/>
    <property type="match status" value="1"/>
</dbReference>
<dbReference type="OrthoDB" id="5215911at2759"/>
<feature type="transmembrane region" description="Helical" evidence="5">
    <location>
        <begin position="86"/>
        <end position="104"/>
    </location>
</feature>